<dbReference type="Gene3D" id="3.40.710.10">
    <property type="entry name" value="DD-peptidase/beta-lactamase superfamily"/>
    <property type="match status" value="1"/>
</dbReference>
<dbReference type="PATRIC" id="fig|443610.3.peg.2943"/>
<protein>
    <recommendedName>
        <fullName evidence="3">Beta-lactamase class A catalytic domain-containing protein</fullName>
    </recommendedName>
</protein>
<keyword evidence="2" id="KW-0732">Signal</keyword>
<dbReference type="AlphaFoldDB" id="A0A0F5FWV8"/>
<name>A0A0F5FWV8_9HYPH</name>
<accession>A0A0F5FWV8</accession>
<evidence type="ECO:0000256" key="2">
    <source>
        <dbReference type="SAM" id="SignalP"/>
    </source>
</evidence>
<dbReference type="InterPro" id="IPR000871">
    <property type="entry name" value="Beta-lactam_class-A"/>
</dbReference>
<dbReference type="Pfam" id="PF13354">
    <property type="entry name" value="Beta-lactamase2"/>
    <property type="match status" value="1"/>
</dbReference>
<evidence type="ECO:0000313" key="4">
    <source>
        <dbReference type="EMBL" id="KKB13318.1"/>
    </source>
</evidence>
<dbReference type="PANTHER" id="PTHR35333">
    <property type="entry name" value="BETA-LACTAMASE"/>
    <property type="match status" value="1"/>
</dbReference>
<organism evidence="4 5">
    <name type="scientific">Devosia geojensis</name>
    <dbReference type="NCBI Taxonomy" id="443610"/>
    <lineage>
        <taxon>Bacteria</taxon>
        <taxon>Pseudomonadati</taxon>
        <taxon>Pseudomonadota</taxon>
        <taxon>Alphaproteobacteria</taxon>
        <taxon>Hyphomicrobiales</taxon>
        <taxon>Devosiaceae</taxon>
        <taxon>Devosia</taxon>
    </lineage>
</organism>
<feature type="signal peptide" evidence="2">
    <location>
        <begin position="1"/>
        <end position="21"/>
    </location>
</feature>
<reference evidence="4 5" key="1">
    <citation type="submission" date="2015-03" db="EMBL/GenBank/DDBJ databases">
        <authorList>
            <person name="Hassan Y.I."/>
            <person name="Lepp D."/>
            <person name="Li X.-Z."/>
            <person name="Zhou T."/>
        </authorList>
    </citation>
    <scope>NUCLEOTIDE SEQUENCE [LARGE SCALE GENOMIC DNA]</scope>
    <source>
        <strain evidence="4 5">BD-c194</strain>
    </source>
</reference>
<evidence type="ECO:0000259" key="3">
    <source>
        <dbReference type="Pfam" id="PF13354"/>
    </source>
</evidence>
<gene>
    <name evidence="4" type="ORF">VE25_02340</name>
</gene>
<keyword evidence="5" id="KW-1185">Reference proteome</keyword>
<dbReference type="Proteomes" id="UP000033632">
    <property type="component" value="Unassembled WGS sequence"/>
</dbReference>
<evidence type="ECO:0000313" key="5">
    <source>
        <dbReference type="Proteomes" id="UP000033632"/>
    </source>
</evidence>
<dbReference type="GO" id="GO:0046677">
    <property type="term" value="P:response to antibiotic"/>
    <property type="evidence" value="ECO:0007669"/>
    <property type="project" value="InterPro"/>
</dbReference>
<feature type="chain" id="PRO_5002486811" description="Beta-lactamase class A catalytic domain-containing protein" evidence="2">
    <location>
        <begin position="22"/>
        <end position="394"/>
    </location>
</feature>
<dbReference type="PANTHER" id="PTHR35333:SF5">
    <property type="entry name" value="CONSERVED LIPOPROTEIN LPQF-RELATED"/>
    <property type="match status" value="1"/>
</dbReference>
<dbReference type="EMBL" id="JZEX01000039">
    <property type="protein sequence ID" value="KKB13318.1"/>
    <property type="molecule type" value="Genomic_DNA"/>
</dbReference>
<dbReference type="SUPFAM" id="SSF56601">
    <property type="entry name" value="beta-lactamase/transpeptidase-like"/>
    <property type="match status" value="1"/>
</dbReference>
<dbReference type="InterPro" id="IPR012338">
    <property type="entry name" value="Beta-lactam/transpept-like"/>
</dbReference>
<evidence type="ECO:0000256" key="1">
    <source>
        <dbReference type="ARBA" id="ARBA00001526"/>
    </source>
</evidence>
<comment type="caution">
    <text evidence="4">The sequence shown here is derived from an EMBL/GenBank/DDBJ whole genome shotgun (WGS) entry which is preliminary data.</text>
</comment>
<dbReference type="GO" id="GO:0030655">
    <property type="term" value="P:beta-lactam antibiotic catabolic process"/>
    <property type="evidence" value="ECO:0007669"/>
    <property type="project" value="InterPro"/>
</dbReference>
<dbReference type="OrthoDB" id="108135at2"/>
<comment type="catalytic activity">
    <reaction evidence="1">
        <text>a beta-lactam + H2O = a substituted beta-amino acid</text>
        <dbReference type="Rhea" id="RHEA:20401"/>
        <dbReference type="ChEBI" id="CHEBI:15377"/>
        <dbReference type="ChEBI" id="CHEBI:35627"/>
        <dbReference type="ChEBI" id="CHEBI:140347"/>
        <dbReference type="EC" id="3.5.2.6"/>
    </reaction>
</comment>
<dbReference type="InterPro" id="IPR045155">
    <property type="entry name" value="Beta-lactam_cat"/>
</dbReference>
<proteinExistence type="predicted"/>
<sequence length="394" mass="42161">MSRLLAAVLFAVLALVGSAHAQEGAVSSEEQVILDLLGPDPVTAEQFTPEFLAQVPLAQVEQLLSQIKATIGAPEEVRSSADGFEVETRTHTMPVQITLDADRRISSLLFRAPVQKNASVADIAAQFDSLEGSVSYLVLRDGEVLAERGADTPLAVGSAFKLAVLALLNEAIERGEHSWDEVVRLERRHISLPTGIMQNLPAGSPVTLHTAAAMMISISDNTATDLLIDVVGREALAQKLGVDFALTTREFFFLKGDLETRGRFLAASPEEKAEIAREIAGRPMPALNPNLSLHDEGVEWYVPARRLCELIAEVADLDVMTINPGIATPGDWARVAYKGGSETGVLNFTTHLVGRDGSQTCVVMTINDDSAISATTPTSIYASILAALAPQSEE</sequence>
<dbReference type="GO" id="GO:0008800">
    <property type="term" value="F:beta-lactamase activity"/>
    <property type="evidence" value="ECO:0007669"/>
    <property type="project" value="UniProtKB-EC"/>
</dbReference>
<feature type="domain" description="Beta-lactamase class A catalytic" evidence="3">
    <location>
        <begin position="134"/>
        <end position="239"/>
    </location>
</feature>
<dbReference type="STRING" id="443610.VE25_02340"/>
<dbReference type="RefSeq" id="WP_046106979.1">
    <property type="nucleotide sequence ID" value="NZ_JZEX01000039.1"/>
</dbReference>